<organism evidence="3 4">
    <name type="scientific">Alteripontixanthobacter maritimus</name>
    <dbReference type="NCBI Taxonomy" id="2161824"/>
    <lineage>
        <taxon>Bacteria</taxon>
        <taxon>Pseudomonadati</taxon>
        <taxon>Pseudomonadota</taxon>
        <taxon>Alphaproteobacteria</taxon>
        <taxon>Sphingomonadales</taxon>
        <taxon>Erythrobacteraceae</taxon>
        <taxon>Alteripontixanthobacter</taxon>
    </lineage>
</organism>
<dbReference type="RefSeq" id="WP_115367144.1">
    <property type="nucleotide sequence ID" value="NZ_QBKA01000002.1"/>
</dbReference>
<dbReference type="Proteomes" id="UP000253727">
    <property type="component" value="Unassembled WGS sequence"/>
</dbReference>
<evidence type="ECO:0000313" key="4">
    <source>
        <dbReference type="Proteomes" id="UP000253727"/>
    </source>
</evidence>
<evidence type="ECO:0000313" key="3">
    <source>
        <dbReference type="EMBL" id="RDC61128.1"/>
    </source>
</evidence>
<dbReference type="SUPFAM" id="SSF55174">
    <property type="entry name" value="Alpha-L RNA-binding motif"/>
    <property type="match status" value="1"/>
</dbReference>
<dbReference type="PROSITE" id="PS50889">
    <property type="entry name" value="S4"/>
    <property type="match status" value="1"/>
</dbReference>
<dbReference type="SMART" id="SM00363">
    <property type="entry name" value="S4"/>
    <property type="match status" value="1"/>
</dbReference>
<dbReference type="GO" id="GO:0003723">
    <property type="term" value="F:RNA binding"/>
    <property type="evidence" value="ECO:0007669"/>
    <property type="project" value="UniProtKB-KW"/>
</dbReference>
<evidence type="ECO:0000259" key="2">
    <source>
        <dbReference type="SMART" id="SM00363"/>
    </source>
</evidence>
<sequence>MRLDRLLCYLRLARTRSRASAYITRGHMRINGQRTDRPAQAIEAGDVLTLMLGNEVRVLELLALPNRRGPAAEARSHYRVLDASGQSDLAAPDTDSAE</sequence>
<dbReference type="EMBL" id="QBKA01000002">
    <property type="protein sequence ID" value="RDC61128.1"/>
    <property type="molecule type" value="Genomic_DNA"/>
</dbReference>
<evidence type="ECO:0000256" key="1">
    <source>
        <dbReference type="PROSITE-ProRule" id="PRU00182"/>
    </source>
</evidence>
<dbReference type="InterPro" id="IPR002942">
    <property type="entry name" value="S4_RNA-bd"/>
</dbReference>
<gene>
    <name evidence="3" type="ORF">HME9302_02347</name>
</gene>
<dbReference type="InterPro" id="IPR036986">
    <property type="entry name" value="S4_RNA-bd_sf"/>
</dbReference>
<reference evidence="3 4" key="1">
    <citation type="submission" date="2018-04" db="EMBL/GenBank/DDBJ databases">
        <title>Altererythrobacter sp. HME9302 genome sequencing and assembly.</title>
        <authorList>
            <person name="Kang H."/>
            <person name="Kim H."/>
            <person name="Joh K."/>
        </authorList>
    </citation>
    <scope>NUCLEOTIDE SEQUENCE [LARGE SCALE GENOMIC DNA]</scope>
    <source>
        <strain evidence="3 4">HME9302</strain>
    </source>
</reference>
<name>A0A369QFQ2_9SPHN</name>
<proteinExistence type="predicted"/>
<comment type="caution">
    <text evidence="3">The sequence shown here is derived from an EMBL/GenBank/DDBJ whole genome shotgun (WGS) entry which is preliminary data.</text>
</comment>
<dbReference type="Pfam" id="PF01479">
    <property type="entry name" value="S4"/>
    <property type="match status" value="1"/>
</dbReference>
<dbReference type="CDD" id="cd00165">
    <property type="entry name" value="S4"/>
    <property type="match status" value="1"/>
</dbReference>
<accession>A0A369QFQ2</accession>
<dbReference type="AlphaFoldDB" id="A0A369QFQ2"/>
<dbReference type="Gene3D" id="3.10.290.10">
    <property type="entry name" value="RNA-binding S4 domain"/>
    <property type="match status" value="1"/>
</dbReference>
<keyword evidence="1" id="KW-0694">RNA-binding</keyword>
<protein>
    <recommendedName>
        <fullName evidence="2">RNA-binding S4 domain-containing protein</fullName>
    </recommendedName>
</protein>
<keyword evidence="4" id="KW-1185">Reference proteome</keyword>
<dbReference type="OrthoDB" id="9797176at2"/>
<feature type="domain" description="RNA-binding S4" evidence="2">
    <location>
        <begin position="1"/>
        <end position="65"/>
    </location>
</feature>